<dbReference type="Pfam" id="PF12396">
    <property type="entry name" value="DUF3659"/>
    <property type="match status" value="5"/>
</dbReference>
<evidence type="ECO:0000313" key="4">
    <source>
        <dbReference type="Proteomes" id="UP000002498"/>
    </source>
</evidence>
<dbReference type="Pfam" id="PF22485">
    <property type="entry name" value="DUF6987"/>
    <property type="match status" value="1"/>
</dbReference>
<dbReference type="Proteomes" id="UP000002498">
    <property type="component" value="Unassembled WGS sequence"/>
</dbReference>
<dbReference type="PANTHER" id="PTHR39461:SF1">
    <property type="entry name" value="LEA DOMAIN PROTEIN (AFU_ORTHOLOGUE AFUA_8G04920)"/>
    <property type="match status" value="1"/>
</dbReference>
<dbReference type="InterPro" id="IPR022124">
    <property type="entry name" value="DUF3659"/>
</dbReference>
<dbReference type="KEGG" id="maj:MAA_08186"/>
<feature type="compositionally biased region" description="Basic and acidic residues" evidence="1">
    <location>
        <begin position="705"/>
        <end position="715"/>
    </location>
</feature>
<feature type="compositionally biased region" description="Basic and acidic residues" evidence="1">
    <location>
        <begin position="310"/>
        <end position="336"/>
    </location>
</feature>
<feature type="compositionally biased region" description="Basic and acidic residues" evidence="1">
    <location>
        <begin position="395"/>
        <end position="411"/>
    </location>
</feature>
<feature type="region of interest" description="Disordered" evidence="1">
    <location>
        <begin position="705"/>
        <end position="730"/>
    </location>
</feature>
<feature type="region of interest" description="Disordered" evidence="1">
    <location>
        <begin position="1"/>
        <end position="32"/>
    </location>
</feature>
<feature type="compositionally biased region" description="Basic and acidic residues" evidence="1">
    <location>
        <begin position="628"/>
        <end position="651"/>
    </location>
</feature>
<dbReference type="EMBL" id="ADNJ02000004">
    <property type="protein sequence ID" value="EFY96274.1"/>
    <property type="molecule type" value="Genomic_DNA"/>
</dbReference>
<proteinExistence type="predicted"/>
<dbReference type="HOGENOM" id="CLU_002822_0_0_1"/>
<organism evidence="3 4">
    <name type="scientific">Metarhizium robertsii (strain ARSEF 23 / ATCC MYA-3075)</name>
    <name type="common">Metarhizium anisopliae (strain ARSEF 23)</name>
    <dbReference type="NCBI Taxonomy" id="655844"/>
    <lineage>
        <taxon>Eukaryota</taxon>
        <taxon>Fungi</taxon>
        <taxon>Dikarya</taxon>
        <taxon>Ascomycota</taxon>
        <taxon>Pezizomycotina</taxon>
        <taxon>Sordariomycetes</taxon>
        <taxon>Hypocreomycetidae</taxon>
        <taxon>Hypocreales</taxon>
        <taxon>Clavicipitaceae</taxon>
        <taxon>Metarhizium</taxon>
    </lineage>
</organism>
<feature type="compositionally biased region" description="Basic and acidic residues" evidence="1">
    <location>
        <begin position="1037"/>
        <end position="1048"/>
    </location>
</feature>
<feature type="compositionally biased region" description="Basic and acidic residues" evidence="1">
    <location>
        <begin position="658"/>
        <end position="670"/>
    </location>
</feature>
<evidence type="ECO:0000259" key="2">
    <source>
        <dbReference type="Pfam" id="PF22485"/>
    </source>
</evidence>
<dbReference type="InterPro" id="IPR054256">
    <property type="entry name" value="DUF6987"/>
</dbReference>
<reference evidence="3 4" key="1">
    <citation type="journal article" date="2011" name="PLoS Genet.">
        <title>Genome sequencing and comparative transcriptomics of the model entomopathogenic fungi Metarhizium anisopliae and M. acridum.</title>
        <authorList>
            <person name="Gao Q."/>
            <person name="Jin K."/>
            <person name="Ying S.H."/>
            <person name="Zhang Y."/>
            <person name="Xiao G."/>
            <person name="Shang Y."/>
            <person name="Duan Z."/>
            <person name="Hu X."/>
            <person name="Xie X.Q."/>
            <person name="Zhou G."/>
            <person name="Peng G."/>
            <person name="Luo Z."/>
            <person name="Huang W."/>
            <person name="Wang B."/>
            <person name="Fang W."/>
            <person name="Wang S."/>
            <person name="Zhong Y."/>
            <person name="Ma L.J."/>
            <person name="St Leger R.J."/>
            <person name="Zhao G.P."/>
            <person name="Pei Y."/>
            <person name="Feng M.G."/>
            <person name="Xia Y."/>
            <person name="Wang C."/>
        </authorList>
    </citation>
    <scope>NUCLEOTIDE SEQUENCE [LARGE SCALE GENOMIC DNA]</scope>
    <source>
        <strain evidence="4">ARSEF 23 / ATCC MYA-3075</strain>
    </source>
</reference>
<feature type="compositionally biased region" description="Acidic residues" evidence="1">
    <location>
        <begin position="1027"/>
        <end position="1036"/>
    </location>
</feature>
<feature type="domain" description="DUF6987" evidence="2">
    <location>
        <begin position="1039"/>
        <end position="1237"/>
    </location>
</feature>
<name>E9F7D7_METRA</name>
<feature type="compositionally biased region" description="Basic and acidic residues" evidence="1">
    <location>
        <begin position="418"/>
        <end position="429"/>
    </location>
</feature>
<gene>
    <name evidence="3" type="ORF">MAA_08186</name>
</gene>
<dbReference type="GeneID" id="19262472"/>
<protein>
    <submittedName>
        <fullName evidence="3">Late embryogenesis abundant protein</fullName>
    </submittedName>
</protein>
<feature type="region of interest" description="Disordered" evidence="1">
    <location>
        <begin position="188"/>
        <end position="680"/>
    </location>
</feature>
<feature type="compositionally biased region" description="Basic and acidic residues" evidence="1">
    <location>
        <begin position="437"/>
        <end position="461"/>
    </location>
</feature>
<accession>E9F7D7</accession>
<comment type="caution">
    <text evidence="3">The sequence shown here is derived from an EMBL/GenBank/DDBJ whole genome shotgun (WGS) entry which is preliminary data.</text>
</comment>
<reference evidence="3 4" key="2">
    <citation type="journal article" date="2014" name="Proc. Natl. Acad. Sci. U.S.A.">
        <title>Trajectory and genomic determinants of fungal-pathogen speciation and host adaptation.</title>
        <authorList>
            <person name="Hu X."/>
            <person name="Xiao G."/>
            <person name="Zheng P."/>
            <person name="Shang Y."/>
            <person name="Su Y."/>
            <person name="Zhang X."/>
            <person name="Liu X."/>
            <person name="Zhan S."/>
            <person name="St Leger R.J."/>
            <person name="Wang C."/>
        </authorList>
    </citation>
    <scope>GENOME REANNOTATION</scope>
    <source>
        <strain evidence="4">ARSEF 23 / ATCC MYA-3075</strain>
    </source>
</reference>
<dbReference type="AlphaFoldDB" id="E9F7D7"/>
<sequence>MPVTKPLSSLHPVGSGTEGDKQQKQGASCMPPTNHQHMQVVVDASCSLIPSVLIITLDLTALGAAGTEALESVPRTVAGVVNDKGEIIDKAGKVIGTVLDVKDHEKLVGDAVTDKGDVVSDLGESLANVHIDENYTPTQVPAQVPEKKDAAAGWNVLGKARTAMQYGDSIRNAVSYGQNLQSAYNRFSQGQKPEADQMGEGVSAAREPAGGEDQIPNPVKMEDKDKPVQEDVGAETQGLKPQDQKGGEAATSAAEDKRAAKPALDEAGEDAGEQIGSLAAQSPRPIPEEGAGDVPESSKETVETASEGQKPLEEVKGVAGDDKLGQGKAAELERGEGQLGGDNLGQDKLEATKPGEDVLSEAKDEVASRGESQLGKDTLGEEKVNETMPGQDTLGEGKDEIAGRGEGRLGEDTLGETKPGEDTLSEAKDQGQLGKHTLGEAKPGEGTVAEDKVQPGEDKLGEYAVGEAQDEATSKTEEGQLGEDKLAETEPDKMALDEDKVQPSESKLGEETLGEAQGEVASKTEEDQLGEGKLDEIELKKRGLDEATGQPSEGALGEETFGEEAAGKTEEGQPGYDELAKTEPDKMALNEATGQPSEGALGEETVGEEATGKPEEGQLGEDQLAETELDKMTLDEGKAEEGQLGEGKLDETEPSTLDEAKDEATDKVGEGAEEAGEAAEKPLDFTVLKGTKVNKAGNLVNDKGDIIGRLVDGDPKQLMGRTADEEGQIWNESGKIIGKAEPISDADRDEAAKEFAPFENFPDAVVEGDGRVMSEGRQVGEVIEGDAKRMKGSRVDEDGDILDRRGNVIGKAKPWDEPEEIPPEVIDMSSLAGKRVNKAGNVVDAHGQIFGRVVEGNVKALVGRMCDKEGNIMSESGEKIGRAELVPESEREGSREGPFAELSGCTVTRDGKVVTPSGDVVGRLISGDGKVLYGRAVDEDGDVVDKNGNVLGTAERWEEPVVEKKKDPLAGRRVNREGNVVDEDGNIIGKLVSGDLNICSGKEIDDDGDVVNSKGMTIGHVSLLEDIPPEPEESAEDKEKREQAEKDRKLAGQLAASIEQSLDKIKPILRMITDKVDRAERTPKEELDEEQLVREVKPLIEEGSKILTETNGVVRGMDPDGRIQRQAKHKASTKDATPEEHHLAEVIKELTGDITQTIDNAKRKIEGMPHAKKELNPLWGLLSEPLFQIIAAVGLLLNGVLSLVGRLLSGLGLGGLVDNLLGTLGLNRVLEGLGLGSVTSALTGKKDKDKKKTTLF</sequence>
<keyword evidence="4" id="KW-1185">Reference proteome</keyword>
<feature type="region of interest" description="Disordered" evidence="1">
    <location>
        <begin position="1026"/>
        <end position="1048"/>
    </location>
</feature>
<dbReference type="PANTHER" id="PTHR39461">
    <property type="entry name" value="LEA DOMAIN PROTEIN (AFU_ORTHOLOGUE AFUA_8G04920)"/>
    <property type="match status" value="1"/>
</dbReference>
<feature type="compositionally biased region" description="Basic and acidic residues" evidence="1">
    <location>
        <begin position="345"/>
        <end position="368"/>
    </location>
</feature>
<evidence type="ECO:0000256" key="1">
    <source>
        <dbReference type="SAM" id="MobiDB-lite"/>
    </source>
</evidence>
<evidence type="ECO:0000313" key="3">
    <source>
        <dbReference type="EMBL" id="EFY96274.1"/>
    </source>
</evidence>
<dbReference type="OrthoDB" id="3937590at2759"/>
<dbReference type="RefSeq" id="XP_007824375.1">
    <property type="nucleotide sequence ID" value="XM_007826184.1"/>
</dbReference>
<feature type="compositionally biased region" description="Basic and acidic residues" evidence="1">
    <location>
        <begin position="522"/>
        <end position="545"/>
    </location>
</feature>
<feature type="compositionally biased region" description="Basic and acidic residues" evidence="1">
    <location>
        <begin position="472"/>
        <end position="510"/>
    </location>
</feature>
<feature type="compositionally biased region" description="Basic and acidic residues" evidence="1">
    <location>
        <begin position="578"/>
        <end position="588"/>
    </location>
</feature>
<feature type="compositionally biased region" description="Basic and acidic residues" evidence="1">
    <location>
        <begin position="220"/>
        <end position="229"/>
    </location>
</feature>